<dbReference type="InterPro" id="IPR051953">
    <property type="entry name" value="Plant_SW-associated_TFs"/>
</dbReference>
<dbReference type="Pfam" id="PF00249">
    <property type="entry name" value="Myb_DNA-binding"/>
    <property type="match status" value="2"/>
</dbReference>
<dbReference type="FunFam" id="1.10.10.60:FF:000077">
    <property type="entry name" value="MYB transcription factor"/>
    <property type="match status" value="1"/>
</dbReference>
<keyword evidence="5" id="KW-0010">Activator</keyword>
<evidence type="ECO:0000256" key="2">
    <source>
        <dbReference type="ARBA" id="ARBA00022737"/>
    </source>
</evidence>
<sequence>MACKSLEKTKPKLKHKKGLWSPDEDQRLRNRILRHGHGCWSSVPKFAGLQRNGKSCRLRWINYLRPGLKRGTFDTQEQDTIISLHRKLGNKWSQIAQNLPGRTDNEIKNFWHSHLKKKLSTMNKEEVETISKNELTNSTIQEDIKSNTTISTLDSSRNNDSFAIDSKQSTTSNQQSYLPKIFFAEWLTLDDMIIEQNNNNNIHIDQITYINSNNNNIDQNYNVDINGSFSQGATTYNQESCGSDEFFNGIDDFVFESSQLKFEDQALETSLNDLFFVWG</sequence>
<keyword evidence="11" id="KW-1185">Reference proteome</keyword>
<dbReference type="PROSITE" id="PS50090">
    <property type="entry name" value="MYB_LIKE"/>
    <property type="match status" value="2"/>
</dbReference>
<proteinExistence type="predicted"/>
<dbReference type="InterPro" id="IPR017930">
    <property type="entry name" value="Myb_dom"/>
</dbReference>
<keyword evidence="7" id="KW-0539">Nucleus</keyword>
<protein>
    <submittedName>
        <fullName evidence="10">Uncharacterized protein</fullName>
    </submittedName>
</protein>
<dbReference type="EMBL" id="JBDFQZ010000005">
    <property type="protein sequence ID" value="KAK9724593.1"/>
    <property type="molecule type" value="Genomic_DNA"/>
</dbReference>
<organism evidence="10 11">
    <name type="scientific">Saponaria officinalis</name>
    <name type="common">Common soapwort</name>
    <name type="synonym">Lychnis saponaria</name>
    <dbReference type="NCBI Taxonomy" id="3572"/>
    <lineage>
        <taxon>Eukaryota</taxon>
        <taxon>Viridiplantae</taxon>
        <taxon>Streptophyta</taxon>
        <taxon>Embryophyta</taxon>
        <taxon>Tracheophyta</taxon>
        <taxon>Spermatophyta</taxon>
        <taxon>Magnoliopsida</taxon>
        <taxon>eudicotyledons</taxon>
        <taxon>Gunneridae</taxon>
        <taxon>Pentapetalae</taxon>
        <taxon>Caryophyllales</taxon>
        <taxon>Caryophyllaceae</taxon>
        <taxon>Caryophylleae</taxon>
        <taxon>Saponaria</taxon>
    </lineage>
</organism>
<dbReference type="PANTHER" id="PTHR47997">
    <property type="entry name" value="MYB DOMAIN PROTEIN 55"/>
    <property type="match status" value="1"/>
</dbReference>
<evidence type="ECO:0000256" key="7">
    <source>
        <dbReference type="ARBA" id="ARBA00023242"/>
    </source>
</evidence>
<accession>A0AAW1KVR2</accession>
<feature type="domain" description="HTH myb-type" evidence="9">
    <location>
        <begin position="65"/>
        <end position="119"/>
    </location>
</feature>
<evidence type="ECO:0000313" key="10">
    <source>
        <dbReference type="EMBL" id="KAK9724593.1"/>
    </source>
</evidence>
<feature type="domain" description="Myb-like" evidence="8">
    <location>
        <begin position="12"/>
        <end position="64"/>
    </location>
</feature>
<dbReference type="SUPFAM" id="SSF46689">
    <property type="entry name" value="Homeodomain-like"/>
    <property type="match status" value="1"/>
</dbReference>
<evidence type="ECO:0000259" key="8">
    <source>
        <dbReference type="PROSITE" id="PS50090"/>
    </source>
</evidence>
<feature type="domain" description="Myb-like" evidence="8">
    <location>
        <begin position="65"/>
        <end position="115"/>
    </location>
</feature>
<dbReference type="GO" id="GO:0045893">
    <property type="term" value="P:positive regulation of DNA-templated transcription"/>
    <property type="evidence" value="ECO:0007669"/>
    <property type="project" value="UniProtKB-ARBA"/>
</dbReference>
<dbReference type="AlphaFoldDB" id="A0AAW1KVR2"/>
<keyword evidence="3" id="KW-0805">Transcription regulation</keyword>
<keyword evidence="4" id="KW-0238">DNA-binding</keyword>
<keyword evidence="2" id="KW-0677">Repeat</keyword>
<evidence type="ECO:0000256" key="4">
    <source>
        <dbReference type="ARBA" id="ARBA00023125"/>
    </source>
</evidence>
<dbReference type="Proteomes" id="UP001443914">
    <property type="component" value="Unassembled WGS sequence"/>
</dbReference>
<dbReference type="GO" id="GO:0003677">
    <property type="term" value="F:DNA binding"/>
    <property type="evidence" value="ECO:0007669"/>
    <property type="project" value="UniProtKB-KW"/>
</dbReference>
<gene>
    <name evidence="10" type="ORF">RND81_05G085400</name>
</gene>
<evidence type="ECO:0000256" key="1">
    <source>
        <dbReference type="ARBA" id="ARBA00004123"/>
    </source>
</evidence>
<dbReference type="PANTHER" id="PTHR47997:SF11">
    <property type="entry name" value="TRANSCRIPTION FACTOR LAF1"/>
    <property type="match status" value="1"/>
</dbReference>
<name>A0AAW1KVR2_SAPOF</name>
<dbReference type="GO" id="GO:0005634">
    <property type="term" value="C:nucleus"/>
    <property type="evidence" value="ECO:0007669"/>
    <property type="project" value="UniProtKB-SubCell"/>
</dbReference>
<evidence type="ECO:0000256" key="6">
    <source>
        <dbReference type="ARBA" id="ARBA00023163"/>
    </source>
</evidence>
<dbReference type="SMART" id="SM00717">
    <property type="entry name" value="SANT"/>
    <property type="match status" value="2"/>
</dbReference>
<keyword evidence="6" id="KW-0804">Transcription</keyword>
<dbReference type="CDD" id="cd00167">
    <property type="entry name" value="SANT"/>
    <property type="match status" value="2"/>
</dbReference>
<dbReference type="Gene3D" id="1.10.10.60">
    <property type="entry name" value="Homeodomain-like"/>
    <property type="match status" value="2"/>
</dbReference>
<dbReference type="PROSITE" id="PS51294">
    <property type="entry name" value="HTH_MYB"/>
    <property type="match status" value="2"/>
</dbReference>
<evidence type="ECO:0000259" key="9">
    <source>
        <dbReference type="PROSITE" id="PS51294"/>
    </source>
</evidence>
<comment type="subcellular location">
    <subcellularLocation>
        <location evidence="1">Nucleus</location>
    </subcellularLocation>
</comment>
<dbReference type="InterPro" id="IPR001005">
    <property type="entry name" value="SANT/Myb"/>
</dbReference>
<evidence type="ECO:0000313" key="11">
    <source>
        <dbReference type="Proteomes" id="UP001443914"/>
    </source>
</evidence>
<evidence type="ECO:0000256" key="3">
    <source>
        <dbReference type="ARBA" id="ARBA00023015"/>
    </source>
</evidence>
<dbReference type="InterPro" id="IPR009057">
    <property type="entry name" value="Homeodomain-like_sf"/>
</dbReference>
<feature type="domain" description="HTH myb-type" evidence="9">
    <location>
        <begin position="12"/>
        <end position="64"/>
    </location>
</feature>
<evidence type="ECO:0000256" key="5">
    <source>
        <dbReference type="ARBA" id="ARBA00023159"/>
    </source>
</evidence>
<reference evidence="10" key="1">
    <citation type="submission" date="2024-03" db="EMBL/GenBank/DDBJ databases">
        <title>WGS assembly of Saponaria officinalis var. Norfolk2.</title>
        <authorList>
            <person name="Jenkins J."/>
            <person name="Shu S."/>
            <person name="Grimwood J."/>
            <person name="Barry K."/>
            <person name="Goodstein D."/>
            <person name="Schmutz J."/>
            <person name="Leebens-Mack J."/>
            <person name="Osbourn A."/>
        </authorList>
    </citation>
    <scope>NUCLEOTIDE SEQUENCE [LARGE SCALE GENOMIC DNA]</scope>
    <source>
        <strain evidence="10">JIC</strain>
    </source>
</reference>
<comment type="caution">
    <text evidence="10">The sequence shown here is derived from an EMBL/GenBank/DDBJ whole genome shotgun (WGS) entry which is preliminary data.</text>
</comment>